<dbReference type="InterPro" id="IPR016181">
    <property type="entry name" value="Acyl_CoA_acyltransferase"/>
</dbReference>
<dbReference type="Proteomes" id="UP000441354">
    <property type="component" value="Unassembled WGS sequence"/>
</dbReference>
<evidence type="ECO:0000313" key="3">
    <source>
        <dbReference type="Proteomes" id="UP000441354"/>
    </source>
</evidence>
<sequence length="160" mass="18139">MNLLIRSMTEGYAKEILEWSYEKPYDFYNIEQEEGQLEELLDGTYFVVVNNTDELYGFFCVGNAAKVPAGHQANAYADNCVDVGLGMKPDLTGQGHGTAFCTLILEFIQRANPCLPLRLTVAHFNKRAIKLYKKLGFEMARFFNTDNGLFVTMIKNDTIE</sequence>
<feature type="domain" description="N-acetyltransferase" evidence="1">
    <location>
        <begin position="3"/>
        <end position="158"/>
    </location>
</feature>
<organism evidence="2 3">
    <name type="scientific">Bacillus mesophilum</name>
    <dbReference type="NCBI Taxonomy" id="1071718"/>
    <lineage>
        <taxon>Bacteria</taxon>
        <taxon>Bacillati</taxon>
        <taxon>Bacillota</taxon>
        <taxon>Bacilli</taxon>
        <taxon>Bacillales</taxon>
        <taxon>Bacillaceae</taxon>
        <taxon>Bacillus</taxon>
    </lineage>
</organism>
<evidence type="ECO:0000259" key="1">
    <source>
        <dbReference type="PROSITE" id="PS51186"/>
    </source>
</evidence>
<dbReference type="GO" id="GO:0016747">
    <property type="term" value="F:acyltransferase activity, transferring groups other than amino-acyl groups"/>
    <property type="evidence" value="ECO:0007669"/>
    <property type="project" value="InterPro"/>
</dbReference>
<dbReference type="AlphaFoldDB" id="A0A7V7RMC6"/>
<accession>A0A7V7RMC6</accession>
<keyword evidence="2" id="KW-0808">Transferase</keyword>
<dbReference type="RefSeq" id="WP_151572675.1">
    <property type="nucleotide sequence ID" value="NZ_WBOT01000002.1"/>
</dbReference>
<dbReference type="OrthoDB" id="423921at2"/>
<name>A0A7V7RMC6_9BACI</name>
<dbReference type="SUPFAM" id="SSF55729">
    <property type="entry name" value="Acyl-CoA N-acyltransferases (Nat)"/>
    <property type="match status" value="1"/>
</dbReference>
<proteinExistence type="predicted"/>
<evidence type="ECO:0000313" key="2">
    <source>
        <dbReference type="EMBL" id="KAB2333436.1"/>
    </source>
</evidence>
<protein>
    <submittedName>
        <fullName evidence="2">GNAT family N-acetyltransferase</fullName>
    </submittedName>
</protein>
<gene>
    <name evidence="2" type="ORF">F7732_04905</name>
</gene>
<dbReference type="Gene3D" id="3.40.630.30">
    <property type="match status" value="1"/>
</dbReference>
<reference evidence="2 3" key="1">
    <citation type="journal article" date="2014" name="Arch. Microbiol.">
        <title>Bacillus mesophilum sp. nov., strain IITR-54T, a novel 4-chlorobiphenyl dechlorinating bacterium.</title>
        <authorList>
            <person name="Manickam N."/>
            <person name="Singh N.K."/>
            <person name="Bajaj A."/>
            <person name="Kumar R.M."/>
            <person name="Kaur G."/>
            <person name="Kaur N."/>
            <person name="Bala M."/>
            <person name="Kumar A."/>
            <person name="Mayilraj S."/>
        </authorList>
    </citation>
    <scope>NUCLEOTIDE SEQUENCE [LARGE SCALE GENOMIC DNA]</scope>
    <source>
        <strain evidence="2 3">IITR-54</strain>
    </source>
</reference>
<dbReference type="PROSITE" id="PS51186">
    <property type="entry name" value="GNAT"/>
    <property type="match status" value="1"/>
</dbReference>
<keyword evidence="3" id="KW-1185">Reference proteome</keyword>
<dbReference type="Pfam" id="PF00583">
    <property type="entry name" value="Acetyltransf_1"/>
    <property type="match status" value="1"/>
</dbReference>
<dbReference type="EMBL" id="WBOT01000002">
    <property type="protein sequence ID" value="KAB2333436.1"/>
    <property type="molecule type" value="Genomic_DNA"/>
</dbReference>
<dbReference type="InterPro" id="IPR000182">
    <property type="entry name" value="GNAT_dom"/>
</dbReference>
<comment type="caution">
    <text evidence="2">The sequence shown here is derived from an EMBL/GenBank/DDBJ whole genome shotgun (WGS) entry which is preliminary data.</text>
</comment>